<keyword evidence="2" id="KW-1185">Reference proteome</keyword>
<sequence>MAIRLDENPFDLVKASDFSAAEILDYWVDIADEHGGLVNFLQPRLLMPMILVGGKGSGKTHLMRYCSAPVQAARAGSITDAVVKDGYLGIYVRAEGLNSQKFSGKKQTEDLWLAIFSMYFELWLVATFLDVLKSWLNENEECDYDSSGFVSDIHQLFDINVKGEFSTIDELIEYVTRLRKHIDYAANNVAITGTMDPVVISFSPGSLFYGLPRIAAQRIREFEKTVFVYLIDEAENFTATQQRFLNSLIRYRSGNATVKVGARLYGIRTYETLGSGEPIKRGSEYERVELDSFLRDESSAYEVFVEKLVSKRLDQVGLTSRRNGELRDCFQELNKANFYQKPTLEAVSGRDKKGADRTHIAKLRSNLTKGFDAPLSWVEQIVTLLTMKDYPLLEKVNILLLYRAWADTTGEIRAAAESISAKADAFMKGGKVAAPDYEDVLSHFGSDLLAQLYRECGKTIPYCGWEQLVHLSQGIPRNLLGILKQIYRRSSFAGEKPFADGVISVESQSLGVLDSAAWFWEDAQPTGTGVDVREAVEALAVLFRTVRYSDKPSECDVGTFSVDEEKLTENARKVLQTCENWSYLIKIQAGSKNKNSHAVDAKYQLGPMLAPRWGVSIHRRGTIELQQELANAILDHTKRASLASLMRGRVQNMFIEVSRNATVKQPKLL</sequence>
<dbReference type="Pfam" id="PF24389">
    <property type="entry name" value="ORC-CDC6-like"/>
    <property type="match status" value="1"/>
</dbReference>
<dbReference type="SUPFAM" id="SSF52540">
    <property type="entry name" value="P-loop containing nucleoside triphosphate hydrolases"/>
    <property type="match status" value="1"/>
</dbReference>
<organism evidence="1 2">
    <name type="scientific">Phyllobacterium sophorae</name>
    <dbReference type="NCBI Taxonomy" id="1520277"/>
    <lineage>
        <taxon>Bacteria</taxon>
        <taxon>Pseudomonadati</taxon>
        <taxon>Pseudomonadota</taxon>
        <taxon>Alphaproteobacteria</taxon>
        <taxon>Hyphomicrobiales</taxon>
        <taxon>Phyllobacteriaceae</taxon>
        <taxon>Phyllobacterium</taxon>
    </lineage>
</organism>
<evidence type="ECO:0000313" key="1">
    <source>
        <dbReference type="EMBL" id="PSH56457.1"/>
    </source>
</evidence>
<dbReference type="AlphaFoldDB" id="A0A2P7AQP9"/>
<reference evidence="2" key="1">
    <citation type="submission" date="2017-11" db="EMBL/GenBank/DDBJ databases">
        <authorList>
            <person name="Kuznetsova I."/>
            <person name="Sazanova A."/>
            <person name="Chirak E."/>
            <person name="Safronova V."/>
            <person name="Willems A."/>
        </authorList>
    </citation>
    <scope>NUCLEOTIDE SEQUENCE [LARGE SCALE GENOMIC DNA]</scope>
    <source>
        <strain evidence="2">CCBAU 03422</strain>
    </source>
</reference>
<dbReference type="EMBL" id="PGGM01000021">
    <property type="protein sequence ID" value="PSH56457.1"/>
    <property type="molecule type" value="Genomic_DNA"/>
</dbReference>
<accession>A0A2P7AQP9</accession>
<evidence type="ECO:0000313" key="2">
    <source>
        <dbReference type="Proteomes" id="UP000241764"/>
    </source>
</evidence>
<gene>
    <name evidence="1" type="ORF">CU103_29050</name>
</gene>
<dbReference type="InterPro" id="IPR056955">
    <property type="entry name" value="ORC-CDC6-like"/>
</dbReference>
<protein>
    <submittedName>
        <fullName evidence="1">Uncharacterized protein</fullName>
    </submittedName>
</protein>
<dbReference type="InterPro" id="IPR027417">
    <property type="entry name" value="P-loop_NTPase"/>
</dbReference>
<proteinExistence type="predicted"/>
<dbReference type="OrthoDB" id="271711at2"/>
<comment type="caution">
    <text evidence="1">The sequence shown here is derived from an EMBL/GenBank/DDBJ whole genome shotgun (WGS) entry which is preliminary data.</text>
</comment>
<name>A0A2P7AQP9_9HYPH</name>
<dbReference type="Proteomes" id="UP000241764">
    <property type="component" value="Unassembled WGS sequence"/>
</dbReference>
<dbReference type="RefSeq" id="WP_106667518.1">
    <property type="nucleotide sequence ID" value="NZ_PGGM01000021.1"/>
</dbReference>